<organism evidence="1 2">
    <name type="scientific">Weissella cibaria</name>
    <dbReference type="NCBI Taxonomy" id="137591"/>
    <lineage>
        <taxon>Bacteria</taxon>
        <taxon>Bacillati</taxon>
        <taxon>Bacillota</taxon>
        <taxon>Bacilli</taxon>
        <taxon>Lactobacillales</taxon>
        <taxon>Lactobacillaceae</taxon>
        <taxon>Weissella</taxon>
    </lineage>
</organism>
<gene>
    <name evidence="1" type="ORF">ab3b_00530</name>
</gene>
<evidence type="ECO:0000313" key="1">
    <source>
        <dbReference type="EMBL" id="KIU25393.1"/>
    </source>
</evidence>
<evidence type="ECO:0000313" key="2">
    <source>
        <dbReference type="Proteomes" id="UP000032289"/>
    </source>
</evidence>
<comment type="caution">
    <text evidence="1">The sequence shown here is derived from an EMBL/GenBank/DDBJ whole genome shotgun (WGS) entry which is preliminary data.</text>
</comment>
<name>A0A0D1JVZ3_9LACO</name>
<dbReference type="Proteomes" id="UP000032289">
    <property type="component" value="Unassembled WGS sequence"/>
</dbReference>
<reference evidence="1 2" key="1">
    <citation type="journal article" date="2015" name="Microbiology (Mosc.)">
        <title>Genomics of the Weissella cibaria species with an examination of its metabolic traits.</title>
        <authorList>
            <person name="Lynch K.M."/>
            <person name="Lucid A."/>
            <person name="Arendt E.K."/>
            <person name="Sleator R.D."/>
            <person name="Lucey B."/>
            <person name="Coffey A."/>
        </authorList>
    </citation>
    <scope>NUCLEOTIDE SEQUENCE [LARGE SCALE GENOMIC DNA]</scope>
    <source>
        <strain evidence="1 2">AB3b</strain>
    </source>
</reference>
<dbReference type="PATRIC" id="fig|137591.24.peg.515"/>
<dbReference type="EMBL" id="JWHT01000012">
    <property type="protein sequence ID" value="KIU25393.1"/>
    <property type="molecule type" value="Genomic_DNA"/>
</dbReference>
<sequence precursor="true">MSRKARLLLTILWVAGLLAGFSSGQLYRIAHPKQITDASQLVLTVGQADTTIKRTQKKSTGAPDTQQYIKKVYAHLHITDSVGMTAIASPSANGPYGAHSVILYNDANATPARYYVYPDGDVRADV</sequence>
<proteinExistence type="predicted"/>
<protein>
    <submittedName>
        <fullName evidence="1">Uncharacterized protein</fullName>
    </submittedName>
</protein>
<dbReference type="AlphaFoldDB" id="A0A0D1JVZ3"/>
<accession>A0A0D1JVZ3</accession>
<dbReference type="RefSeq" id="WP_043940756.1">
    <property type="nucleotide sequence ID" value="NZ_JWHT01000012.1"/>
</dbReference>